<name>A0A975C0Q9_9CAUL</name>
<feature type="transmembrane region" description="Helical" evidence="1">
    <location>
        <begin position="232"/>
        <end position="255"/>
    </location>
</feature>
<feature type="transmembrane region" description="Helical" evidence="1">
    <location>
        <begin position="113"/>
        <end position="131"/>
    </location>
</feature>
<dbReference type="EMBL" id="CP062222">
    <property type="protein sequence ID" value="QTC91636.1"/>
    <property type="molecule type" value="Genomic_DNA"/>
</dbReference>
<accession>A0A975C0Q9</accession>
<keyword evidence="1" id="KW-0472">Membrane</keyword>
<evidence type="ECO:0000313" key="2">
    <source>
        <dbReference type="EMBL" id="QTC91636.1"/>
    </source>
</evidence>
<feature type="transmembrane region" description="Helical" evidence="1">
    <location>
        <begin position="151"/>
        <end position="173"/>
    </location>
</feature>
<proteinExistence type="predicted"/>
<dbReference type="PANTHER" id="PTHR33802:SF1">
    <property type="entry name" value="XK-RELATED PROTEIN"/>
    <property type="match status" value="1"/>
</dbReference>
<feature type="transmembrane region" description="Helical" evidence="1">
    <location>
        <begin position="85"/>
        <end position="107"/>
    </location>
</feature>
<keyword evidence="1" id="KW-0812">Transmembrane</keyword>
<keyword evidence="1" id="KW-1133">Transmembrane helix</keyword>
<evidence type="ECO:0000313" key="3">
    <source>
        <dbReference type="Proteomes" id="UP000663918"/>
    </source>
</evidence>
<sequence>MSIVRPTAAQKTRRWIVLGTAVFAVVVAQAQMGLGWGQSAAAFAADSDATLKVAGWAFAIWGLIYVGLLVYAVRQALPQTGESDLIHDFGWPSVLAFAGIGLWIVAAALDWEVATIVLIFGSLIVLLIPLLTHARQIRSLKLSDRDRWMTIWPLSLLAGWLSIAAPVNLITVATGNGDLPSALSPTLWAGLAVAVVALGAVAVTWRIRTVAFGLPVSWGLAGVFAAEQSRNSALAFTALIAAVAVLVVDVVIVLAQRRRVERD</sequence>
<gene>
    <name evidence="2" type="ORF">IFJ75_01480</name>
</gene>
<feature type="transmembrane region" description="Helical" evidence="1">
    <location>
        <begin position="185"/>
        <end position="203"/>
    </location>
</feature>
<feature type="transmembrane region" description="Helical" evidence="1">
    <location>
        <begin position="210"/>
        <end position="226"/>
    </location>
</feature>
<dbReference type="AlphaFoldDB" id="A0A975C0Q9"/>
<dbReference type="RefSeq" id="WP_207870814.1">
    <property type="nucleotide sequence ID" value="NZ_CP062222.1"/>
</dbReference>
<organism evidence="2 3">
    <name type="scientific">Brevundimonas goettingensis</name>
    <dbReference type="NCBI Taxonomy" id="2774190"/>
    <lineage>
        <taxon>Bacteria</taxon>
        <taxon>Pseudomonadati</taxon>
        <taxon>Pseudomonadota</taxon>
        <taxon>Alphaproteobacteria</taxon>
        <taxon>Caulobacterales</taxon>
        <taxon>Caulobacteraceae</taxon>
        <taxon>Brevundimonas</taxon>
    </lineage>
</organism>
<reference evidence="2" key="1">
    <citation type="submission" date="2020-09" db="EMBL/GenBank/DDBJ databases">
        <title>Brevundimonas sp. LVF2 isolated from a puddle in Goettingen, Germany.</title>
        <authorList>
            <person name="Friedrich I."/>
            <person name="Klassen A."/>
            <person name="Hannes N."/>
            <person name="Schneider D."/>
            <person name="Hertel R."/>
            <person name="Daniel R."/>
        </authorList>
    </citation>
    <scope>NUCLEOTIDE SEQUENCE</scope>
    <source>
        <strain evidence="2">LVF2</strain>
    </source>
</reference>
<dbReference type="PANTHER" id="PTHR33802">
    <property type="entry name" value="SI:CH211-161H7.5-RELATED"/>
    <property type="match status" value="1"/>
</dbReference>
<feature type="transmembrane region" description="Helical" evidence="1">
    <location>
        <begin position="54"/>
        <end position="73"/>
    </location>
</feature>
<dbReference type="KEGG" id="bgoe:IFJ75_01480"/>
<protein>
    <recommendedName>
        <fullName evidence="4">Tryptophan-rich sensory protein</fullName>
    </recommendedName>
</protein>
<dbReference type="Proteomes" id="UP000663918">
    <property type="component" value="Chromosome"/>
</dbReference>
<evidence type="ECO:0008006" key="4">
    <source>
        <dbReference type="Google" id="ProtNLM"/>
    </source>
</evidence>
<keyword evidence="3" id="KW-1185">Reference proteome</keyword>
<evidence type="ECO:0000256" key="1">
    <source>
        <dbReference type="SAM" id="Phobius"/>
    </source>
</evidence>